<sequence length="160" mass="17467">MVVRPLGAREQSLDPWLLEPGEPTPVHQRASRHLRGELPEFGPLPAATTMQEMSTADTTMMTSSATSPDLVYLPRSCDFGGLEAQELLAITDGGTGALEKLKLNELKQNMIMIVNEGDVASVYKKRNARMMGRFALPPPPQLLATPMLLVSLHCDFAHSV</sequence>
<comment type="caution">
    <text evidence="1">The sequence shown here is derived from an EMBL/GenBank/DDBJ whole genome shotgun (WGS) entry which is preliminary data.</text>
</comment>
<evidence type="ECO:0000313" key="1">
    <source>
        <dbReference type="EMBL" id="KAH6948097.1"/>
    </source>
</evidence>
<proteinExistence type="predicted"/>
<gene>
    <name evidence="1" type="ORF">HPB50_022822</name>
</gene>
<dbReference type="EMBL" id="CM023481">
    <property type="protein sequence ID" value="KAH6948097.1"/>
    <property type="molecule type" value="Genomic_DNA"/>
</dbReference>
<organism evidence="1 2">
    <name type="scientific">Hyalomma asiaticum</name>
    <name type="common">Tick</name>
    <dbReference type="NCBI Taxonomy" id="266040"/>
    <lineage>
        <taxon>Eukaryota</taxon>
        <taxon>Metazoa</taxon>
        <taxon>Ecdysozoa</taxon>
        <taxon>Arthropoda</taxon>
        <taxon>Chelicerata</taxon>
        <taxon>Arachnida</taxon>
        <taxon>Acari</taxon>
        <taxon>Parasitiformes</taxon>
        <taxon>Ixodida</taxon>
        <taxon>Ixodoidea</taxon>
        <taxon>Ixodidae</taxon>
        <taxon>Hyalomminae</taxon>
        <taxon>Hyalomma</taxon>
    </lineage>
</organism>
<dbReference type="Proteomes" id="UP000821845">
    <property type="component" value="Chromosome 1"/>
</dbReference>
<evidence type="ECO:0000313" key="2">
    <source>
        <dbReference type="Proteomes" id="UP000821845"/>
    </source>
</evidence>
<reference evidence="1" key="1">
    <citation type="submission" date="2020-05" db="EMBL/GenBank/DDBJ databases">
        <title>Large-scale comparative analyses of tick genomes elucidate their genetic diversity and vector capacities.</title>
        <authorList>
            <person name="Jia N."/>
            <person name="Wang J."/>
            <person name="Shi W."/>
            <person name="Du L."/>
            <person name="Sun Y."/>
            <person name="Zhan W."/>
            <person name="Jiang J."/>
            <person name="Wang Q."/>
            <person name="Zhang B."/>
            <person name="Ji P."/>
            <person name="Sakyi L.B."/>
            <person name="Cui X."/>
            <person name="Yuan T."/>
            <person name="Jiang B."/>
            <person name="Yang W."/>
            <person name="Lam T.T.-Y."/>
            <person name="Chang Q."/>
            <person name="Ding S."/>
            <person name="Wang X."/>
            <person name="Zhu J."/>
            <person name="Ruan X."/>
            <person name="Zhao L."/>
            <person name="Wei J."/>
            <person name="Que T."/>
            <person name="Du C."/>
            <person name="Cheng J."/>
            <person name="Dai P."/>
            <person name="Han X."/>
            <person name="Huang E."/>
            <person name="Gao Y."/>
            <person name="Liu J."/>
            <person name="Shao H."/>
            <person name="Ye R."/>
            <person name="Li L."/>
            <person name="Wei W."/>
            <person name="Wang X."/>
            <person name="Wang C."/>
            <person name="Yang T."/>
            <person name="Huo Q."/>
            <person name="Li W."/>
            <person name="Guo W."/>
            <person name="Chen H."/>
            <person name="Zhou L."/>
            <person name="Ni X."/>
            <person name="Tian J."/>
            <person name="Zhou Y."/>
            <person name="Sheng Y."/>
            <person name="Liu T."/>
            <person name="Pan Y."/>
            <person name="Xia L."/>
            <person name="Li J."/>
            <person name="Zhao F."/>
            <person name="Cao W."/>
        </authorList>
    </citation>
    <scope>NUCLEOTIDE SEQUENCE</scope>
    <source>
        <strain evidence="1">Hyas-2018</strain>
    </source>
</reference>
<accession>A0ACB7TRT6</accession>
<name>A0ACB7TRT6_HYAAI</name>
<keyword evidence="2" id="KW-1185">Reference proteome</keyword>
<protein>
    <submittedName>
        <fullName evidence="1">Uncharacterized protein</fullName>
    </submittedName>
</protein>